<proteinExistence type="predicted"/>
<reference evidence="1 2" key="1">
    <citation type="submission" date="2018-02" db="EMBL/GenBank/DDBJ databases">
        <title>Novel Leptospira species isolated from soil and water in Japan.</title>
        <authorList>
            <person name="Nakao R."/>
            <person name="Masuzawa T."/>
        </authorList>
    </citation>
    <scope>NUCLEOTIDE SEQUENCE [LARGE SCALE GENOMIC DNA]</scope>
    <source>
        <strain evidence="1 2">E8</strain>
    </source>
</reference>
<sequence length="128" mass="15000">MSAFGKLVSYKDWYSGKFHCEINGLDFEKEKERLGIDQQKRALDQLVDKQYNKIHEDAFAKIVRQRKASKPASERARGIIWALWKERTRFKLIMKTQDFEYAKLLKENEGLRAELAALKKTKGDYGQA</sequence>
<evidence type="ECO:0000313" key="2">
    <source>
        <dbReference type="Proteomes" id="UP000245076"/>
    </source>
</evidence>
<dbReference type="Proteomes" id="UP000245076">
    <property type="component" value="Unassembled WGS sequence"/>
</dbReference>
<dbReference type="RefSeq" id="WP_108930251.1">
    <property type="nucleotide sequence ID" value="NZ_BFAY01000013.1"/>
</dbReference>
<dbReference type="EMBL" id="BFAY01000013">
    <property type="protein sequence ID" value="GBF40644.1"/>
    <property type="molecule type" value="Genomic_DNA"/>
</dbReference>
<name>A0A2P2D7P0_9LEPT</name>
<keyword evidence="2" id="KW-1185">Reference proteome</keyword>
<evidence type="ECO:0000313" key="1">
    <source>
        <dbReference type="EMBL" id="GBF40644.1"/>
    </source>
</evidence>
<accession>A0A2P2D7P0</accession>
<comment type="caution">
    <text evidence="1">The sequence shown here is derived from an EMBL/GenBank/DDBJ whole genome shotgun (WGS) entry which is preliminary data.</text>
</comment>
<dbReference type="AlphaFoldDB" id="A0A2P2D7P0"/>
<organism evidence="1 2">
    <name type="scientific">Leptospira johnsonii</name>
    <dbReference type="NCBI Taxonomy" id="1917820"/>
    <lineage>
        <taxon>Bacteria</taxon>
        <taxon>Pseudomonadati</taxon>
        <taxon>Spirochaetota</taxon>
        <taxon>Spirochaetia</taxon>
        <taxon>Leptospirales</taxon>
        <taxon>Leptospiraceae</taxon>
        <taxon>Leptospira</taxon>
    </lineage>
</organism>
<protein>
    <submittedName>
        <fullName evidence="1">Uncharacterized protein</fullName>
    </submittedName>
</protein>
<gene>
    <name evidence="1" type="ORF">LPTSP1_36620</name>
</gene>